<dbReference type="Proteomes" id="UP000318010">
    <property type="component" value="Unassembled WGS sequence"/>
</dbReference>
<keyword evidence="7" id="KW-1185">Reference proteome</keyword>
<dbReference type="SUPFAM" id="SSF49452">
    <property type="entry name" value="Starch-binding domain-like"/>
    <property type="match status" value="1"/>
</dbReference>
<dbReference type="EMBL" id="VOEI01000006">
    <property type="protein sequence ID" value="TWR24557.1"/>
    <property type="molecule type" value="Genomic_DNA"/>
</dbReference>
<feature type="chain" id="PRO_5021823246" evidence="4">
    <location>
        <begin position="22"/>
        <end position="814"/>
    </location>
</feature>
<reference evidence="6 7" key="1">
    <citation type="submission" date="2019-07" db="EMBL/GenBank/DDBJ databases">
        <authorList>
            <person name="Kim J."/>
        </authorList>
    </citation>
    <scope>NUCLEOTIDE SEQUENCE [LARGE SCALE GENOMIC DNA]</scope>
    <source>
        <strain evidence="6 7">MJ1a</strain>
    </source>
</reference>
<dbReference type="InterPro" id="IPR013784">
    <property type="entry name" value="Carb-bd-like_fold"/>
</dbReference>
<evidence type="ECO:0000313" key="7">
    <source>
        <dbReference type="Proteomes" id="UP000318010"/>
    </source>
</evidence>
<dbReference type="GO" id="GO:0030246">
    <property type="term" value="F:carbohydrate binding"/>
    <property type="evidence" value="ECO:0007669"/>
    <property type="project" value="InterPro"/>
</dbReference>
<feature type="domain" description="Outer membrane protein beta-barrel" evidence="5">
    <location>
        <begin position="380"/>
        <end position="787"/>
    </location>
</feature>
<dbReference type="RefSeq" id="WP_146272819.1">
    <property type="nucleotide sequence ID" value="NZ_VOEI01000006.1"/>
</dbReference>
<dbReference type="InterPro" id="IPR041700">
    <property type="entry name" value="OMP_b-brl_3"/>
</dbReference>
<dbReference type="SUPFAM" id="SSF56935">
    <property type="entry name" value="Porins"/>
    <property type="match status" value="1"/>
</dbReference>
<sequence>MNFKNGCLLVAFLLCINFCYAQTGITFLRGTVLTQNNQPADAATAILLHLPDSTVATSALVDEKGAFQFNNIKPGSYTILATMLGYKRTYTQSFYIAAGKPVSLAPLKLAATNTQLKDVAITARKAFVEVKPGKTIINPSASIIADGQSALDILRQSPGVRVDNNDAISVSGRQQALVLIDGKPTNLTGTDLVALLKSTQGSNIDKMELITGGSPKYDAAAGGIVNIVLKKGKNIGTNGTITLGAGYGRYYKSNSGISFNNRTKSYNIFGNYNFAANKSYKNFNTDRGIDYNGLQSNYNTAYRSVSETFSHNFRLGTDFFIGEGQTIGLLVAGNINNAKFNKANTLSIFNNNVKDSTVYANSNLKRDINTFTYNLNYNGKVDETGGVISASLTHTRNSRASNEYINNTFYNAAGAAYRNPLLLQNLSPTKVGIWSAILDYTKPLGKTAKLDAGAKYSYTKTDNNLIFGPLVNNVYTIDTTFSNHFIYTEKIAAGYVNYNARFGKTNISAGIRGEYTNSRGDSYREQSPNNQHITARNYFNLFPTVQIEYHHDDKNDYVLNFNRGITRPAYDKLNPFLSFIDLYSYQAGNAYLRPVYANSISLTHTYNQEISTRLYATFANGAAFPFYQQNDATKVIINTDVNLGRTQTLGVAFSAPIKFTSWWNSSYDIDASYQRYIADPKYGDFNQSVGDVLINTTQSFKLGSKLAAELSGYYETPTVYGINNFKAVYYANAGVSLPVLNKMGKLSLTLLDIFKTRRDRAYTNYQNLNRNTVDWREYRILSVNFSYRFGKTSVKGAVRHKTGNEDEQRRIGGN</sequence>
<name>A0A563TYW2_9SPHI</name>
<protein>
    <submittedName>
        <fullName evidence="6">Outer membrane beta-barrel protein</fullName>
    </submittedName>
</protein>
<dbReference type="InterPro" id="IPR037066">
    <property type="entry name" value="Plug_dom_sf"/>
</dbReference>
<evidence type="ECO:0000256" key="4">
    <source>
        <dbReference type="SAM" id="SignalP"/>
    </source>
</evidence>
<keyword evidence="4" id="KW-0732">Signal</keyword>
<evidence type="ECO:0000256" key="3">
    <source>
        <dbReference type="ARBA" id="ARBA00023237"/>
    </source>
</evidence>
<dbReference type="Pfam" id="PF14905">
    <property type="entry name" value="OMP_b-brl_3"/>
    <property type="match status" value="1"/>
</dbReference>
<dbReference type="InterPro" id="IPR036942">
    <property type="entry name" value="Beta-barrel_TonB_sf"/>
</dbReference>
<dbReference type="Gene3D" id="2.60.40.1120">
    <property type="entry name" value="Carboxypeptidase-like, regulatory domain"/>
    <property type="match status" value="1"/>
</dbReference>
<dbReference type="OrthoDB" id="606851at2"/>
<organism evidence="6 7">
    <name type="scientific">Mucilaginibacter achroorhodeus</name>
    <dbReference type="NCBI Taxonomy" id="2599294"/>
    <lineage>
        <taxon>Bacteria</taxon>
        <taxon>Pseudomonadati</taxon>
        <taxon>Bacteroidota</taxon>
        <taxon>Sphingobacteriia</taxon>
        <taxon>Sphingobacteriales</taxon>
        <taxon>Sphingobacteriaceae</taxon>
        <taxon>Mucilaginibacter</taxon>
    </lineage>
</organism>
<dbReference type="Pfam" id="PF13620">
    <property type="entry name" value="CarboxypepD_reg"/>
    <property type="match status" value="1"/>
</dbReference>
<gene>
    <name evidence="6" type="ORF">FPZ42_15775</name>
</gene>
<dbReference type="GO" id="GO:0009279">
    <property type="term" value="C:cell outer membrane"/>
    <property type="evidence" value="ECO:0007669"/>
    <property type="project" value="UniProtKB-SubCell"/>
</dbReference>
<evidence type="ECO:0000259" key="5">
    <source>
        <dbReference type="Pfam" id="PF14905"/>
    </source>
</evidence>
<accession>A0A563TYW2</accession>
<keyword evidence="2" id="KW-0472">Membrane</keyword>
<dbReference type="Gene3D" id="2.40.170.20">
    <property type="entry name" value="TonB-dependent receptor, beta-barrel domain"/>
    <property type="match status" value="1"/>
</dbReference>
<dbReference type="Gene3D" id="2.170.130.10">
    <property type="entry name" value="TonB-dependent receptor, plug domain"/>
    <property type="match status" value="1"/>
</dbReference>
<comment type="subcellular location">
    <subcellularLocation>
        <location evidence="1">Cell outer membrane</location>
    </subcellularLocation>
</comment>
<proteinExistence type="predicted"/>
<comment type="caution">
    <text evidence="6">The sequence shown here is derived from an EMBL/GenBank/DDBJ whole genome shotgun (WGS) entry which is preliminary data.</text>
</comment>
<evidence type="ECO:0000313" key="6">
    <source>
        <dbReference type="EMBL" id="TWR24557.1"/>
    </source>
</evidence>
<feature type="signal peptide" evidence="4">
    <location>
        <begin position="1"/>
        <end position="21"/>
    </location>
</feature>
<dbReference type="AlphaFoldDB" id="A0A563TYW2"/>
<evidence type="ECO:0000256" key="1">
    <source>
        <dbReference type="ARBA" id="ARBA00004442"/>
    </source>
</evidence>
<evidence type="ECO:0000256" key="2">
    <source>
        <dbReference type="ARBA" id="ARBA00023136"/>
    </source>
</evidence>
<keyword evidence="3" id="KW-0998">Cell outer membrane</keyword>